<reference evidence="2" key="1">
    <citation type="submission" date="2022-10" db="EMBL/GenBank/DDBJ databases">
        <title>Genome assembly of Pristionchus species.</title>
        <authorList>
            <person name="Yoshida K."/>
            <person name="Sommer R.J."/>
        </authorList>
    </citation>
    <scope>NUCLEOTIDE SEQUENCE [LARGE SCALE GENOMIC DNA]</scope>
    <source>
        <strain evidence="2">RS5460</strain>
    </source>
</reference>
<feature type="non-terminal residue" evidence="1">
    <location>
        <position position="1"/>
    </location>
</feature>
<dbReference type="EMBL" id="BTRK01000004">
    <property type="protein sequence ID" value="GMR44970.1"/>
    <property type="molecule type" value="Genomic_DNA"/>
</dbReference>
<gene>
    <name evidence="1" type="ORF">PMAYCL1PPCAC_15165</name>
</gene>
<name>A0AAN5HXU4_9BILA</name>
<comment type="caution">
    <text evidence="1">The sequence shown here is derived from an EMBL/GenBank/DDBJ whole genome shotgun (WGS) entry which is preliminary data.</text>
</comment>
<evidence type="ECO:0000313" key="1">
    <source>
        <dbReference type="EMBL" id="GMR44970.1"/>
    </source>
</evidence>
<keyword evidence="2" id="KW-1185">Reference proteome</keyword>
<evidence type="ECO:0000313" key="2">
    <source>
        <dbReference type="Proteomes" id="UP001328107"/>
    </source>
</evidence>
<organism evidence="1 2">
    <name type="scientific">Pristionchus mayeri</name>
    <dbReference type="NCBI Taxonomy" id="1317129"/>
    <lineage>
        <taxon>Eukaryota</taxon>
        <taxon>Metazoa</taxon>
        <taxon>Ecdysozoa</taxon>
        <taxon>Nematoda</taxon>
        <taxon>Chromadorea</taxon>
        <taxon>Rhabditida</taxon>
        <taxon>Rhabditina</taxon>
        <taxon>Diplogasteromorpha</taxon>
        <taxon>Diplogasteroidea</taxon>
        <taxon>Neodiplogasteridae</taxon>
        <taxon>Pristionchus</taxon>
    </lineage>
</organism>
<dbReference type="AlphaFoldDB" id="A0AAN5HXU4"/>
<protein>
    <submittedName>
        <fullName evidence="1">Uncharacterized protein</fullName>
    </submittedName>
</protein>
<sequence>VISIFISNRSFPLHLHLLPCIYDTMSLGQSGLKTSMPAFVMQSQTDLAACVSNPLSIAHFFAISTSSLSEGMFRLHFFLRHSPFCPHLTMHPAAPRPASSSFVTSERSLARLNIAVISLNPAIWRFSMKRWGTIASDSAAHTFWSPTAALTHSIALMTCGLYSMTHSFTLA</sequence>
<dbReference type="Proteomes" id="UP001328107">
    <property type="component" value="Unassembled WGS sequence"/>
</dbReference>
<accession>A0AAN5HXU4</accession>
<proteinExistence type="predicted"/>